<feature type="domain" description="Activator of Hsp90 ATPase homologue 1/2-like C-terminal" evidence="2">
    <location>
        <begin position="15"/>
        <end position="118"/>
    </location>
</feature>
<dbReference type="InterPro" id="IPR023393">
    <property type="entry name" value="START-like_dom_sf"/>
</dbReference>
<evidence type="ECO:0000313" key="3">
    <source>
        <dbReference type="EMBL" id="MEI4771315.1"/>
    </source>
</evidence>
<reference evidence="3 4" key="1">
    <citation type="submission" date="2024-01" db="EMBL/GenBank/DDBJ databases">
        <title>Seven novel Bacillus-like species.</title>
        <authorList>
            <person name="Liu G."/>
        </authorList>
    </citation>
    <scope>NUCLEOTIDE SEQUENCE [LARGE SCALE GENOMIC DNA]</scope>
    <source>
        <strain evidence="3 4">FJAT-51614</strain>
    </source>
</reference>
<evidence type="ECO:0000313" key="4">
    <source>
        <dbReference type="Proteomes" id="UP001364890"/>
    </source>
</evidence>
<name>A0ABU8F8H7_9BACI</name>
<comment type="caution">
    <text evidence="3">The sequence shown here is derived from an EMBL/GenBank/DDBJ whole genome shotgun (WGS) entry which is preliminary data.</text>
</comment>
<sequence length="129" mass="14678">MIDKISSVWIHGDKETVWNAITEEKKISQWYVPGSPWMIPNLKVGEKVTFTLMPSIHNNLSEKLPMSLTIAVLNTYKEFSLYLESQQTVLSFVLEEEDNGTRVIMNSDGFDESLANLKALVEGKEIPFI</sequence>
<dbReference type="SUPFAM" id="SSF55961">
    <property type="entry name" value="Bet v1-like"/>
    <property type="match status" value="1"/>
</dbReference>
<dbReference type="Proteomes" id="UP001364890">
    <property type="component" value="Unassembled WGS sequence"/>
</dbReference>
<accession>A0ABU8F8H7</accession>
<comment type="similarity">
    <text evidence="1">Belongs to the AHA1 family.</text>
</comment>
<gene>
    <name evidence="3" type="ORF">WAX74_16945</name>
</gene>
<organism evidence="3 4">
    <name type="scientific">Psychrobacillus mangrovi</name>
    <dbReference type="NCBI Taxonomy" id="3117745"/>
    <lineage>
        <taxon>Bacteria</taxon>
        <taxon>Bacillati</taxon>
        <taxon>Bacillota</taxon>
        <taxon>Bacilli</taxon>
        <taxon>Bacillales</taxon>
        <taxon>Bacillaceae</taxon>
        <taxon>Psychrobacillus</taxon>
    </lineage>
</organism>
<dbReference type="Pfam" id="PF08327">
    <property type="entry name" value="AHSA1"/>
    <property type="match status" value="1"/>
</dbReference>
<proteinExistence type="inferred from homology"/>
<dbReference type="EMBL" id="JBAWSY010000018">
    <property type="protein sequence ID" value="MEI4771315.1"/>
    <property type="molecule type" value="Genomic_DNA"/>
</dbReference>
<keyword evidence="4" id="KW-1185">Reference proteome</keyword>
<dbReference type="Gene3D" id="3.30.530.20">
    <property type="match status" value="1"/>
</dbReference>
<protein>
    <submittedName>
        <fullName evidence="3">SRPBCC domain-containing protein</fullName>
    </submittedName>
</protein>
<evidence type="ECO:0000259" key="2">
    <source>
        <dbReference type="Pfam" id="PF08327"/>
    </source>
</evidence>
<dbReference type="InterPro" id="IPR013538">
    <property type="entry name" value="ASHA1/2-like_C"/>
</dbReference>
<evidence type="ECO:0000256" key="1">
    <source>
        <dbReference type="ARBA" id="ARBA00006817"/>
    </source>
</evidence>
<dbReference type="RefSeq" id="WP_336498868.1">
    <property type="nucleotide sequence ID" value="NZ_JBAWSY010000018.1"/>
</dbReference>